<evidence type="ECO:0000313" key="1">
    <source>
        <dbReference type="EMBL" id="AID50457.1"/>
    </source>
</evidence>
<name>A0A068EQ69_9CAUD</name>
<keyword evidence="2" id="KW-1185">Reference proteome</keyword>
<proteinExistence type="predicted"/>
<accession>A0A068EQ69</accession>
<evidence type="ECO:0000313" key="2">
    <source>
        <dbReference type="Proteomes" id="UP000027382"/>
    </source>
</evidence>
<dbReference type="Proteomes" id="UP000027382">
    <property type="component" value="Segment"/>
</dbReference>
<dbReference type="EMBL" id="KF554508">
    <property type="protein sequence ID" value="AID50457.1"/>
    <property type="molecule type" value="Genomic_DNA"/>
</dbReference>
<organism evidence="1 2">
    <name type="scientific">Bacillus phage CP-51</name>
    <dbReference type="NCBI Taxonomy" id="1391188"/>
    <lineage>
        <taxon>Viruses</taxon>
        <taxon>Duplodnaviria</taxon>
        <taxon>Heunggongvirae</taxon>
        <taxon>Uroviricota</taxon>
        <taxon>Caudoviricetes</taxon>
        <taxon>Herelleviridae</taxon>
        <taxon>Spounavirinae</taxon>
        <taxon>Siminovitchvirus</taxon>
        <taxon>Siminovitchvirus CP51</taxon>
    </lineage>
</organism>
<protein>
    <submittedName>
        <fullName evidence="1">Uncharacterized protein</fullName>
    </submittedName>
</protein>
<dbReference type="KEGG" id="vg:22276965"/>
<dbReference type="RefSeq" id="YP_009099066.1">
    <property type="nucleotide sequence ID" value="NC_025423.1"/>
</dbReference>
<reference evidence="1" key="1">
    <citation type="journal article" date="2014" name="Virology">
        <title>The odd one out: Bacillus ACT bacteriophage CP-51 exhibits unusual properties compared to related Spounavirinae W.Ph. and Bastille.</title>
        <authorList>
            <person name="Klumpp J."/>
            <person name="Schmuki M."/>
            <person name="Sozhamannan S."/>
            <person name="Beyer W."/>
            <person name="Fouts D.E."/>
            <person name="Bernbach V."/>
            <person name="Calendar R."/>
            <person name="Loessner M.J."/>
        </authorList>
    </citation>
    <scope>NUCLEOTIDE SEQUENCE [LARGE SCALE GENOMIC DNA]</scope>
</reference>
<sequence length="238" mass="26730">MTQEYPYNLPTGNQVRADLKPELFDSAILQKGYTVIWEQGMFCPCLNLRSGQPDYACPECGGKGYAYFGAKETKALVTSISGNKDQDRIGLNEQGSAYLTPLSTDMVGFRDKFTFVDFDIKFSEVIARGETQYDRLDYQALRIIAVKSIGKEYVEGFDYIMANEGKAIEWINPTAIPRDQSYSILYTTKPVYIAIGPVHELRGTYTMAKGGGVESFVRLPSQFHIKREDLLDETFNAG</sequence>
<dbReference type="GeneID" id="22276965"/>
<dbReference type="OrthoDB" id="13126at10239"/>